<organism evidence="2 3">
    <name type="scientific">Micromonospora qiuiae</name>
    <dbReference type="NCBI Taxonomy" id="502268"/>
    <lineage>
        <taxon>Bacteria</taxon>
        <taxon>Bacillati</taxon>
        <taxon>Actinomycetota</taxon>
        <taxon>Actinomycetes</taxon>
        <taxon>Micromonosporales</taxon>
        <taxon>Micromonosporaceae</taxon>
        <taxon>Micromonospora</taxon>
    </lineage>
</organism>
<protein>
    <submittedName>
        <fullName evidence="2">Uncharacterized protein</fullName>
    </submittedName>
</protein>
<sequence length="92" mass="9753">MHGGQQLKAVGGFEPVDEPGKLFQGVGRRRALSRPPRCDRFGGVGGEPDRLELLDPCGAVTKAGEVVPFQPVEDVVEVLGVRTVSAADELQT</sequence>
<gene>
    <name evidence="2" type="ORF">Vqi01_53010</name>
</gene>
<dbReference type="EMBL" id="BOPC01000098">
    <property type="protein sequence ID" value="GIJ30139.1"/>
    <property type="molecule type" value="Genomic_DNA"/>
</dbReference>
<reference evidence="2 3" key="1">
    <citation type="submission" date="2021-01" db="EMBL/GenBank/DDBJ databases">
        <title>Whole genome shotgun sequence of Verrucosispora qiuiae NBRC 106684.</title>
        <authorList>
            <person name="Komaki H."/>
            <person name="Tamura T."/>
        </authorList>
    </citation>
    <scope>NUCLEOTIDE SEQUENCE [LARGE SCALE GENOMIC DNA]</scope>
    <source>
        <strain evidence="2 3">NBRC 106684</strain>
    </source>
</reference>
<evidence type="ECO:0000256" key="1">
    <source>
        <dbReference type="SAM" id="MobiDB-lite"/>
    </source>
</evidence>
<accession>A0ABQ4JHP1</accession>
<proteinExistence type="predicted"/>
<comment type="caution">
    <text evidence="2">The sequence shown here is derived from an EMBL/GenBank/DDBJ whole genome shotgun (WGS) entry which is preliminary data.</text>
</comment>
<dbReference type="Proteomes" id="UP000653076">
    <property type="component" value="Unassembled WGS sequence"/>
</dbReference>
<evidence type="ECO:0000313" key="2">
    <source>
        <dbReference type="EMBL" id="GIJ30139.1"/>
    </source>
</evidence>
<evidence type="ECO:0000313" key="3">
    <source>
        <dbReference type="Proteomes" id="UP000653076"/>
    </source>
</evidence>
<name>A0ABQ4JHP1_9ACTN</name>
<feature type="region of interest" description="Disordered" evidence="1">
    <location>
        <begin position="1"/>
        <end position="29"/>
    </location>
</feature>
<keyword evidence="3" id="KW-1185">Reference proteome</keyword>
<dbReference type="RefSeq" id="WP_204037734.1">
    <property type="nucleotide sequence ID" value="NZ_BOPC01000098.1"/>
</dbReference>